<dbReference type="Proteomes" id="UP000253551">
    <property type="component" value="Unassembled WGS sequence"/>
</dbReference>
<gene>
    <name evidence="1" type="ORF">CU098_006683</name>
</gene>
<sequence length="193" mass="21686">MCSPSNSIVTERNERTSAIDGVILVVKNLFRPFNDIVHTRWIEIEDGSTKRHKWDGVVSILDGKAAVMLIEFAGGFANVDQNKLENDTIKIYRNATRLLNSKNSSPENPPSIFVVISHHFKIYFETLTLVTDRAYVRSRKATLHVPYSPSSLKTAMEQLPTVFAWRDMVIASVKNTVTLDNSNLKTIPVPSTP</sequence>
<dbReference type="EMBL" id="PJQM01006725">
    <property type="protein sequence ID" value="RCH79206.1"/>
    <property type="molecule type" value="Genomic_DNA"/>
</dbReference>
<keyword evidence="2" id="KW-1185">Reference proteome</keyword>
<dbReference type="OrthoDB" id="2289386at2759"/>
<dbReference type="AlphaFoldDB" id="A0A367INJ8"/>
<organism evidence="1 2">
    <name type="scientific">Rhizopus stolonifer</name>
    <name type="common">Rhizopus nigricans</name>
    <dbReference type="NCBI Taxonomy" id="4846"/>
    <lineage>
        <taxon>Eukaryota</taxon>
        <taxon>Fungi</taxon>
        <taxon>Fungi incertae sedis</taxon>
        <taxon>Mucoromycota</taxon>
        <taxon>Mucoromycotina</taxon>
        <taxon>Mucoromycetes</taxon>
        <taxon>Mucorales</taxon>
        <taxon>Mucorineae</taxon>
        <taxon>Rhizopodaceae</taxon>
        <taxon>Rhizopus</taxon>
    </lineage>
</organism>
<protein>
    <submittedName>
        <fullName evidence="1">Uncharacterized protein</fullName>
    </submittedName>
</protein>
<comment type="caution">
    <text evidence="1">The sequence shown here is derived from an EMBL/GenBank/DDBJ whole genome shotgun (WGS) entry which is preliminary data.</text>
</comment>
<evidence type="ECO:0000313" key="2">
    <source>
        <dbReference type="Proteomes" id="UP000253551"/>
    </source>
</evidence>
<name>A0A367INJ8_RHIST</name>
<proteinExistence type="predicted"/>
<evidence type="ECO:0000313" key="1">
    <source>
        <dbReference type="EMBL" id="RCH79206.1"/>
    </source>
</evidence>
<reference evidence="1 2" key="1">
    <citation type="journal article" date="2018" name="G3 (Bethesda)">
        <title>Phylogenetic and Phylogenomic Definition of Rhizopus Species.</title>
        <authorList>
            <person name="Gryganskyi A.P."/>
            <person name="Golan J."/>
            <person name="Dolatabadi S."/>
            <person name="Mondo S."/>
            <person name="Robb S."/>
            <person name="Idnurm A."/>
            <person name="Muszewska A."/>
            <person name="Steczkiewicz K."/>
            <person name="Masonjones S."/>
            <person name="Liao H.L."/>
            <person name="Gajdeczka M.T."/>
            <person name="Anike F."/>
            <person name="Vuek A."/>
            <person name="Anishchenko I.M."/>
            <person name="Voigt K."/>
            <person name="de Hoog G.S."/>
            <person name="Smith M.E."/>
            <person name="Heitman J."/>
            <person name="Vilgalys R."/>
            <person name="Stajich J.E."/>
        </authorList>
    </citation>
    <scope>NUCLEOTIDE SEQUENCE [LARGE SCALE GENOMIC DNA]</scope>
    <source>
        <strain evidence="1 2">LSU 92-RS-03</strain>
    </source>
</reference>
<accession>A0A367INJ8</accession>